<evidence type="ECO:0000313" key="19">
    <source>
        <dbReference type="Proteomes" id="UP000232323"/>
    </source>
</evidence>
<evidence type="ECO:0000256" key="6">
    <source>
        <dbReference type="ARBA" id="ARBA00022801"/>
    </source>
</evidence>
<evidence type="ECO:0000256" key="4">
    <source>
        <dbReference type="ARBA" id="ARBA00022670"/>
    </source>
</evidence>
<dbReference type="PANTHER" id="PTHR11533:SF299">
    <property type="entry name" value="AMINOPEPTIDASE"/>
    <property type="match status" value="1"/>
</dbReference>
<keyword evidence="6" id="KW-0378">Hydrolase</keyword>
<dbReference type="FunFam" id="1.10.390.10:FF:000006">
    <property type="entry name" value="Puromycin-sensitive aminopeptidase"/>
    <property type="match status" value="1"/>
</dbReference>
<evidence type="ECO:0000256" key="8">
    <source>
        <dbReference type="ARBA" id="ARBA00022848"/>
    </source>
</evidence>
<dbReference type="AlphaFoldDB" id="A0A250XLL3"/>
<dbReference type="GO" id="GO:0070006">
    <property type="term" value="F:metalloaminopeptidase activity"/>
    <property type="evidence" value="ECO:0007669"/>
    <property type="project" value="TreeGrafter"/>
</dbReference>
<evidence type="ECO:0000256" key="7">
    <source>
        <dbReference type="ARBA" id="ARBA00022833"/>
    </source>
</evidence>
<comment type="caution">
    <text evidence="18">The sequence shown here is derived from an EMBL/GenBank/DDBJ whole genome shotgun (WGS) entry which is preliminary data.</text>
</comment>
<dbReference type="STRING" id="1157962.A0A250XLL3"/>
<accession>A0A250XLL3</accession>
<dbReference type="InterPro" id="IPR050344">
    <property type="entry name" value="Peptidase_M1_aminopeptidases"/>
</dbReference>
<dbReference type="GO" id="GO:0005737">
    <property type="term" value="C:cytoplasm"/>
    <property type="evidence" value="ECO:0007669"/>
    <property type="project" value="TreeGrafter"/>
</dbReference>
<comment type="subcellular location">
    <subcellularLocation>
        <location evidence="1">Microsome membrane</location>
        <topology evidence="1">Peripheral membrane protein</topology>
    </subcellularLocation>
</comment>
<feature type="site" description="Transition state stabilizer" evidence="13">
    <location>
        <position position="531"/>
    </location>
</feature>
<evidence type="ECO:0000259" key="17">
    <source>
        <dbReference type="Pfam" id="PF17900"/>
    </source>
</evidence>
<dbReference type="Pfam" id="PF01433">
    <property type="entry name" value="Peptidase_M1"/>
    <property type="match status" value="1"/>
</dbReference>
<dbReference type="Gene3D" id="1.10.390.10">
    <property type="entry name" value="Neutral Protease Domain 2"/>
    <property type="match status" value="1"/>
</dbReference>
<comment type="cofactor">
    <cofactor evidence="12">
        <name>Zn(2+)</name>
        <dbReference type="ChEBI" id="CHEBI:29105"/>
    </cofactor>
    <text evidence="12">Binds 1 zinc ion per subunit.</text>
</comment>
<dbReference type="GO" id="GO:0042277">
    <property type="term" value="F:peptide binding"/>
    <property type="evidence" value="ECO:0007669"/>
    <property type="project" value="TreeGrafter"/>
</dbReference>
<feature type="domain" description="ERAP1-like C-terminal" evidence="16">
    <location>
        <begin position="691"/>
        <end position="1041"/>
    </location>
</feature>
<keyword evidence="9" id="KW-0482">Metalloprotease</keyword>
<sequence length="1085" mass="118038">MMLIVVVPAIANRPALSQGRPLLAPPAPPATWPSPQAQTHEPQNPAAHPSLLTPSLPSPSELPRSPPASSLLSPSPTSPSSTPSPSPSLPALSIDSLCSWTFFSLPDDMIQPFLYDINLEVVKPSKHEAFNATQIVNGHVGIHLNVTQPQSCLVLHSFGINITAISYTYSTNVVKGHVHSSNSTNQQTILKFDEPLHQTAAGGSSGNRHGDSPSAIQGDLIVHLDFNYPLAEGLDGLYESRYKDEGGVERSMVVTQFEALAARKAFPCFDEPHFKAHFNVSVLTDHPVVLSNMPELSALTTNSTLSSTPAMLHTFEVTPLMSTYLLAIVMGNLVSVEMECSVTDGIVGSTAKNVLIRSWSTSYSRKNYLSTSLNISCSALQTYSSLLQMPYMLPKLELVGIPSFSAGAMENWGLITFKESMLLIDTSQDDLLQAMAVTTVVCHEVAHQWFGNLITPRDWTELWLKEGFATYLENVCAYMYKPQWGMQDLFYPDVTTSALVEDSLASAHPLSQLRSIETLAEVDSMYDSLSYNKGAAILMMLDNYLALSATQPGISPFVKALSAFLKQFQYSSVTYNDLWTSFSNTTGLNLTSMMELWTLHPNYPVLEVTMDVKASIKGYSVFVELVQRPLLVATTPAPCNDNGEHGSWWIPVAMRHEGSARPYPDAAVSLSSCKSHSFVGNFTGSSPPLYVVVNAGRYGYYRVLYSNTMLAGLIRDAPSANLVPALDMAGLLEDTFQFSLLGQFDTWAANSNVFMQLVSGQARRKVVEYAPWAVTVSALSRLSIMLRTAAAPSAVNSTLRYGFSAQTCYAALTKYIREKVTGPIIQDLAIPGQSKPGLMFSVNPYDNTQLRLLRPLLLTAAGAAGATQQLEQATELLLNASVSSGSTAFTSDQEGWVSLIPADLRATVYALSVMSGNTSAYGIIKSLYLQRSNAAEQPRLLKALAAVSSADAVNSTLQFLKSPAGCQLQDVGSLLSALALQGGEPYFASWRFLIEDGGMEALLARYPNGSGVTFSLGNELSSMLELVQDDQLLERIKDFADKFAEILEPYFVQAATEKKANFEAWMKGPAYKLCLWLQPELIPDD</sequence>
<evidence type="ECO:0000256" key="1">
    <source>
        <dbReference type="ARBA" id="ARBA00004174"/>
    </source>
</evidence>
<dbReference type="InterPro" id="IPR027268">
    <property type="entry name" value="Peptidase_M4/M1_CTD_sf"/>
</dbReference>
<dbReference type="GO" id="GO:0006508">
    <property type="term" value="P:proteolysis"/>
    <property type="evidence" value="ECO:0007669"/>
    <property type="project" value="UniProtKB-KW"/>
</dbReference>
<proteinExistence type="inferred from homology"/>
<keyword evidence="8" id="KW-0256">Endoplasmic reticulum</keyword>
<keyword evidence="3" id="KW-0031">Aminopeptidase</keyword>
<dbReference type="Gene3D" id="1.25.50.20">
    <property type="match status" value="1"/>
</dbReference>
<evidence type="ECO:0000259" key="15">
    <source>
        <dbReference type="Pfam" id="PF01433"/>
    </source>
</evidence>
<dbReference type="GO" id="GO:0005615">
    <property type="term" value="C:extracellular space"/>
    <property type="evidence" value="ECO:0007669"/>
    <property type="project" value="TreeGrafter"/>
</dbReference>
<evidence type="ECO:0000256" key="2">
    <source>
        <dbReference type="ARBA" id="ARBA00010136"/>
    </source>
</evidence>
<evidence type="ECO:0000259" key="16">
    <source>
        <dbReference type="Pfam" id="PF11838"/>
    </source>
</evidence>
<dbReference type="GO" id="GO:0016020">
    <property type="term" value="C:membrane"/>
    <property type="evidence" value="ECO:0007669"/>
    <property type="project" value="TreeGrafter"/>
</dbReference>
<dbReference type="Pfam" id="PF17900">
    <property type="entry name" value="Peptidase_M1_N"/>
    <property type="match status" value="1"/>
</dbReference>
<dbReference type="InterPro" id="IPR014782">
    <property type="entry name" value="Peptidase_M1_dom"/>
</dbReference>
<reference evidence="18 19" key="1">
    <citation type="submission" date="2017-08" db="EMBL/GenBank/DDBJ databases">
        <title>Acidophilic green algal genome provides insights into adaptation to an acidic environment.</title>
        <authorList>
            <person name="Hirooka S."/>
            <person name="Hirose Y."/>
            <person name="Kanesaki Y."/>
            <person name="Higuchi S."/>
            <person name="Fujiwara T."/>
            <person name="Onuma R."/>
            <person name="Era A."/>
            <person name="Ohbayashi R."/>
            <person name="Uzuka A."/>
            <person name="Nozaki H."/>
            <person name="Yoshikawa H."/>
            <person name="Miyagishima S.Y."/>
        </authorList>
    </citation>
    <scope>NUCLEOTIDE SEQUENCE [LARGE SCALE GENOMIC DNA]</scope>
    <source>
        <strain evidence="18 19">NIES-2499</strain>
    </source>
</reference>
<feature type="binding site" evidence="12">
    <location>
        <position position="443"/>
    </location>
    <ligand>
        <name>Zn(2+)</name>
        <dbReference type="ChEBI" id="CHEBI:29105"/>
        <note>catalytic</note>
    </ligand>
</feature>
<evidence type="ECO:0000256" key="12">
    <source>
        <dbReference type="PIRSR" id="PIRSR634016-3"/>
    </source>
</evidence>
<feature type="compositionally biased region" description="Pro residues" evidence="14">
    <location>
        <begin position="23"/>
        <end position="32"/>
    </location>
</feature>
<protein>
    <recommendedName>
        <fullName evidence="10">Alpha-aminoacylpeptide hydrolase</fullName>
    </recommendedName>
</protein>
<dbReference type="GO" id="GO:0008270">
    <property type="term" value="F:zinc ion binding"/>
    <property type="evidence" value="ECO:0007669"/>
    <property type="project" value="InterPro"/>
</dbReference>
<evidence type="ECO:0000256" key="10">
    <source>
        <dbReference type="ARBA" id="ARBA00029840"/>
    </source>
</evidence>
<evidence type="ECO:0000256" key="5">
    <source>
        <dbReference type="ARBA" id="ARBA00022723"/>
    </source>
</evidence>
<dbReference type="GO" id="GO:0043171">
    <property type="term" value="P:peptide catabolic process"/>
    <property type="evidence" value="ECO:0007669"/>
    <property type="project" value="TreeGrafter"/>
</dbReference>
<keyword evidence="8" id="KW-0492">Microsome</keyword>
<feature type="active site" description="Proton acceptor" evidence="11">
    <location>
        <position position="444"/>
    </location>
</feature>
<keyword evidence="19" id="KW-1185">Reference proteome</keyword>
<feature type="binding site" evidence="12">
    <location>
        <position position="466"/>
    </location>
    <ligand>
        <name>Zn(2+)</name>
        <dbReference type="ChEBI" id="CHEBI:29105"/>
        <note>catalytic</note>
    </ligand>
</feature>
<dbReference type="InterPro" id="IPR024571">
    <property type="entry name" value="ERAP1-like_C_dom"/>
</dbReference>
<feature type="binding site" evidence="12">
    <location>
        <position position="447"/>
    </location>
    <ligand>
        <name>Zn(2+)</name>
        <dbReference type="ChEBI" id="CHEBI:29105"/>
        <note>catalytic</note>
    </ligand>
</feature>
<keyword evidence="7 12" id="KW-0862">Zinc</keyword>
<dbReference type="InterPro" id="IPR034016">
    <property type="entry name" value="M1_APN-typ"/>
</dbReference>
<dbReference type="Proteomes" id="UP000232323">
    <property type="component" value="Unassembled WGS sequence"/>
</dbReference>
<dbReference type="SUPFAM" id="SSF63737">
    <property type="entry name" value="Leukotriene A4 hydrolase N-terminal domain"/>
    <property type="match status" value="1"/>
</dbReference>
<comment type="similarity">
    <text evidence="2">Belongs to the peptidase M1 family.</text>
</comment>
<dbReference type="InterPro" id="IPR001930">
    <property type="entry name" value="Peptidase_M1"/>
</dbReference>
<feature type="compositionally biased region" description="Low complexity" evidence="14">
    <location>
        <begin position="33"/>
        <end position="81"/>
    </location>
</feature>
<dbReference type="PANTHER" id="PTHR11533">
    <property type="entry name" value="PROTEASE M1 ZINC METALLOPROTEASE"/>
    <property type="match status" value="1"/>
</dbReference>
<evidence type="ECO:0000256" key="13">
    <source>
        <dbReference type="PIRSR" id="PIRSR634016-4"/>
    </source>
</evidence>
<dbReference type="EMBL" id="BEGY01000108">
    <property type="protein sequence ID" value="GAX83819.1"/>
    <property type="molecule type" value="Genomic_DNA"/>
</dbReference>
<evidence type="ECO:0000313" key="18">
    <source>
        <dbReference type="EMBL" id="GAX83819.1"/>
    </source>
</evidence>
<feature type="domain" description="Aminopeptidase N-like N-terminal" evidence="17">
    <location>
        <begin position="114"/>
        <end position="325"/>
    </location>
</feature>
<organism evidence="18 19">
    <name type="scientific">Chlamydomonas eustigma</name>
    <dbReference type="NCBI Taxonomy" id="1157962"/>
    <lineage>
        <taxon>Eukaryota</taxon>
        <taxon>Viridiplantae</taxon>
        <taxon>Chlorophyta</taxon>
        <taxon>core chlorophytes</taxon>
        <taxon>Chlorophyceae</taxon>
        <taxon>CS clade</taxon>
        <taxon>Chlamydomonadales</taxon>
        <taxon>Chlamydomonadaceae</taxon>
        <taxon>Chlamydomonas</taxon>
    </lineage>
</organism>
<dbReference type="CDD" id="cd09601">
    <property type="entry name" value="M1_APN-Q_like"/>
    <property type="match status" value="1"/>
</dbReference>
<dbReference type="InterPro" id="IPR042097">
    <property type="entry name" value="Aminopeptidase_N-like_N_sf"/>
</dbReference>
<dbReference type="SUPFAM" id="SSF55486">
    <property type="entry name" value="Metalloproteases ('zincins'), catalytic domain"/>
    <property type="match status" value="1"/>
</dbReference>
<gene>
    <name evidence="18" type="ORF">CEUSTIGMA_g11244.t1</name>
</gene>
<evidence type="ECO:0000256" key="14">
    <source>
        <dbReference type="SAM" id="MobiDB-lite"/>
    </source>
</evidence>
<dbReference type="Pfam" id="PF11838">
    <property type="entry name" value="ERAP1_C"/>
    <property type="match status" value="1"/>
</dbReference>
<dbReference type="PRINTS" id="PR00756">
    <property type="entry name" value="ALADIPTASE"/>
</dbReference>
<evidence type="ECO:0000256" key="11">
    <source>
        <dbReference type="PIRSR" id="PIRSR634016-1"/>
    </source>
</evidence>
<name>A0A250XLL3_9CHLO</name>
<dbReference type="Gene3D" id="2.60.40.1730">
    <property type="entry name" value="tricorn interacting facor f3 domain"/>
    <property type="match status" value="1"/>
</dbReference>
<keyword evidence="4" id="KW-0645">Protease</keyword>
<evidence type="ECO:0000256" key="3">
    <source>
        <dbReference type="ARBA" id="ARBA00022438"/>
    </source>
</evidence>
<feature type="domain" description="Peptidase M1 membrane alanine aminopeptidase" evidence="15">
    <location>
        <begin position="372"/>
        <end position="597"/>
    </location>
</feature>
<dbReference type="InterPro" id="IPR045357">
    <property type="entry name" value="Aminopeptidase_N-like_N"/>
</dbReference>
<dbReference type="OrthoDB" id="10031169at2759"/>
<keyword evidence="5 12" id="KW-0479">Metal-binding</keyword>
<feature type="region of interest" description="Disordered" evidence="14">
    <location>
        <begin position="17"/>
        <end position="88"/>
    </location>
</feature>
<evidence type="ECO:0000256" key="9">
    <source>
        <dbReference type="ARBA" id="ARBA00023049"/>
    </source>
</evidence>